<proteinExistence type="predicted"/>
<dbReference type="SUPFAM" id="SSF57959">
    <property type="entry name" value="Leucine zipper domain"/>
    <property type="match status" value="1"/>
</dbReference>
<dbReference type="Pfam" id="PF07716">
    <property type="entry name" value="bZIP_2"/>
    <property type="match status" value="1"/>
</dbReference>
<keyword evidence="6" id="KW-0175">Coiled coil</keyword>
<evidence type="ECO:0000313" key="9">
    <source>
        <dbReference type="EMBL" id="KAJ4488783.1"/>
    </source>
</evidence>
<dbReference type="CDD" id="cd14705">
    <property type="entry name" value="bZIP_Zip1"/>
    <property type="match status" value="1"/>
</dbReference>
<dbReference type="AlphaFoldDB" id="A0A9W9DWP1"/>
<dbReference type="InterPro" id="IPR004827">
    <property type="entry name" value="bZIP"/>
</dbReference>
<accession>A0A9W9DWP1</accession>
<reference evidence="9" key="1">
    <citation type="submission" date="2022-08" db="EMBL/GenBank/DDBJ databases">
        <authorList>
            <consortium name="DOE Joint Genome Institute"/>
            <person name="Min B."/>
            <person name="Riley R."/>
            <person name="Sierra-Patev S."/>
            <person name="Naranjo-Ortiz M."/>
            <person name="Looney B."/>
            <person name="Konkel Z."/>
            <person name="Slot J.C."/>
            <person name="Sakamoto Y."/>
            <person name="Steenwyk J.L."/>
            <person name="Rokas A."/>
            <person name="Carro J."/>
            <person name="Camarero S."/>
            <person name="Ferreira P."/>
            <person name="Molpeceres G."/>
            <person name="Ruiz-Duenas F.J."/>
            <person name="Serrano A."/>
            <person name="Henrissat B."/>
            <person name="Drula E."/>
            <person name="Hughes K.W."/>
            <person name="Mata J.L."/>
            <person name="Ishikawa N.K."/>
            <person name="Vargas-Isla R."/>
            <person name="Ushijima S."/>
            <person name="Smith C.A."/>
            <person name="Ahrendt S."/>
            <person name="Andreopoulos W."/>
            <person name="He G."/>
            <person name="Labutti K."/>
            <person name="Lipzen A."/>
            <person name="Ng V."/>
            <person name="Sandor L."/>
            <person name="Barry K."/>
            <person name="Martinez A.T."/>
            <person name="Xiao Y."/>
            <person name="Gibbons J.G."/>
            <person name="Terashima K."/>
            <person name="Hibbett D.S."/>
            <person name="Grigoriev I.V."/>
        </authorList>
    </citation>
    <scope>NUCLEOTIDE SEQUENCE</scope>
    <source>
        <strain evidence="9">Sp2 HRB7682 ss15</strain>
    </source>
</reference>
<keyword evidence="3" id="KW-0238">DNA-binding</keyword>
<dbReference type="Proteomes" id="UP001150238">
    <property type="component" value="Unassembled WGS sequence"/>
</dbReference>
<evidence type="ECO:0000256" key="3">
    <source>
        <dbReference type="ARBA" id="ARBA00023125"/>
    </source>
</evidence>
<evidence type="ECO:0000256" key="4">
    <source>
        <dbReference type="ARBA" id="ARBA00023163"/>
    </source>
</evidence>
<sequence length="274" mass="29656">MPTSHIHGLNVIGPGHLDSGSQNLLSGPFPDLSLWTHLPFESEDGPISAVTNDSGPGQMTEEDEEGGNDVGIEAVAIHDGHINVVAGMAVNNEYLPQGLPPPSLDIHSLISSFGINPLVVAGQSQPAQQIAPELLALNVAKPLLSIVPQPIDARLPHPQPTESTVPLAKRPRSRKLLVGESSQSMYTPTPLTTAEDKRLRNTAASARFRLKKKEREIALEKKTKELEARVNELEKECEGLRRENGWLKGLVVGVTRGAQNSSMELQPHMEEILC</sequence>
<evidence type="ECO:0000259" key="8">
    <source>
        <dbReference type="PROSITE" id="PS50217"/>
    </source>
</evidence>
<dbReference type="SMART" id="SM00338">
    <property type="entry name" value="BRLZ"/>
    <property type="match status" value="1"/>
</dbReference>
<dbReference type="PANTHER" id="PTHR13044:SF14">
    <property type="entry name" value="CRYPTOCEPHAL, ISOFORM A"/>
    <property type="match status" value="1"/>
</dbReference>
<keyword evidence="4" id="KW-0804">Transcription</keyword>
<feature type="domain" description="BZIP" evidence="8">
    <location>
        <begin position="195"/>
        <end position="254"/>
    </location>
</feature>
<keyword evidence="5" id="KW-0539">Nucleus</keyword>
<dbReference type="Gene3D" id="1.20.5.170">
    <property type="match status" value="1"/>
</dbReference>
<dbReference type="InterPro" id="IPR046347">
    <property type="entry name" value="bZIP_sf"/>
</dbReference>
<dbReference type="EMBL" id="JANVFS010000008">
    <property type="protein sequence ID" value="KAJ4488783.1"/>
    <property type="molecule type" value="Genomic_DNA"/>
</dbReference>
<dbReference type="PROSITE" id="PS00036">
    <property type="entry name" value="BZIP_BASIC"/>
    <property type="match status" value="1"/>
</dbReference>
<gene>
    <name evidence="9" type="ORF">C8J55DRAFT_506133</name>
</gene>
<evidence type="ECO:0000256" key="1">
    <source>
        <dbReference type="ARBA" id="ARBA00004123"/>
    </source>
</evidence>
<comment type="subcellular location">
    <subcellularLocation>
        <location evidence="1">Nucleus</location>
    </subcellularLocation>
</comment>
<feature type="region of interest" description="Disordered" evidence="7">
    <location>
        <begin position="44"/>
        <end position="67"/>
    </location>
</feature>
<evidence type="ECO:0000256" key="7">
    <source>
        <dbReference type="SAM" id="MobiDB-lite"/>
    </source>
</evidence>
<evidence type="ECO:0000256" key="2">
    <source>
        <dbReference type="ARBA" id="ARBA00023015"/>
    </source>
</evidence>
<name>A0A9W9DWP1_9AGAR</name>
<feature type="coiled-coil region" evidence="6">
    <location>
        <begin position="216"/>
        <end position="243"/>
    </location>
</feature>
<dbReference type="GO" id="GO:0005634">
    <property type="term" value="C:nucleus"/>
    <property type="evidence" value="ECO:0007669"/>
    <property type="project" value="UniProtKB-SubCell"/>
</dbReference>
<dbReference type="PROSITE" id="PS50217">
    <property type="entry name" value="BZIP"/>
    <property type="match status" value="1"/>
</dbReference>
<evidence type="ECO:0000256" key="5">
    <source>
        <dbReference type="ARBA" id="ARBA00023242"/>
    </source>
</evidence>
<organism evidence="9 10">
    <name type="scientific">Lentinula lateritia</name>
    <dbReference type="NCBI Taxonomy" id="40482"/>
    <lineage>
        <taxon>Eukaryota</taxon>
        <taxon>Fungi</taxon>
        <taxon>Dikarya</taxon>
        <taxon>Basidiomycota</taxon>
        <taxon>Agaricomycotina</taxon>
        <taxon>Agaricomycetes</taxon>
        <taxon>Agaricomycetidae</taxon>
        <taxon>Agaricales</taxon>
        <taxon>Marasmiineae</taxon>
        <taxon>Omphalotaceae</taxon>
        <taxon>Lentinula</taxon>
    </lineage>
</organism>
<comment type="caution">
    <text evidence="9">The sequence shown here is derived from an EMBL/GenBank/DDBJ whole genome shotgun (WGS) entry which is preliminary data.</text>
</comment>
<evidence type="ECO:0000256" key="6">
    <source>
        <dbReference type="SAM" id="Coils"/>
    </source>
</evidence>
<dbReference type="GO" id="GO:0000977">
    <property type="term" value="F:RNA polymerase II transcription regulatory region sequence-specific DNA binding"/>
    <property type="evidence" value="ECO:0007669"/>
    <property type="project" value="TreeGrafter"/>
</dbReference>
<keyword evidence="2" id="KW-0805">Transcription regulation</keyword>
<dbReference type="PANTHER" id="PTHR13044">
    <property type="entry name" value="ACTIVATING TRANSCRIPTION FACTOR ATF 4/5"/>
    <property type="match status" value="1"/>
</dbReference>
<reference evidence="9" key="2">
    <citation type="journal article" date="2023" name="Proc. Natl. Acad. Sci. U.S.A.">
        <title>A global phylogenomic analysis of the shiitake genus Lentinula.</title>
        <authorList>
            <person name="Sierra-Patev S."/>
            <person name="Min B."/>
            <person name="Naranjo-Ortiz M."/>
            <person name="Looney B."/>
            <person name="Konkel Z."/>
            <person name="Slot J.C."/>
            <person name="Sakamoto Y."/>
            <person name="Steenwyk J.L."/>
            <person name="Rokas A."/>
            <person name="Carro J."/>
            <person name="Camarero S."/>
            <person name="Ferreira P."/>
            <person name="Molpeceres G."/>
            <person name="Ruiz-Duenas F.J."/>
            <person name="Serrano A."/>
            <person name="Henrissat B."/>
            <person name="Drula E."/>
            <person name="Hughes K.W."/>
            <person name="Mata J.L."/>
            <person name="Ishikawa N.K."/>
            <person name="Vargas-Isla R."/>
            <person name="Ushijima S."/>
            <person name="Smith C.A."/>
            <person name="Donoghue J."/>
            <person name="Ahrendt S."/>
            <person name="Andreopoulos W."/>
            <person name="He G."/>
            <person name="LaButti K."/>
            <person name="Lipzen A."/>
            <person name="Ng V."/>
            <person name="Riley R."/>
            <person name="Sandor L."/>
            <person name="Barry K."/>
            <person name="Martinez A.T."/>
            <person name="Xiao Y."/>
            <person name="Gibbons J.G."/>
            <person name="Terashima K."/>
            <person name="Grigoriev I.V."/>
            <person name="Hibbett D."/>
        </authorList>
    </citation>
    <scope>NUCLEOTIDE SEQUENCE</scope>
    <source>
        <strain evidence="9">Sp2 HRB7682 ss15</strain>
    </source>
</reference>
<dbReference type="GO" id="GO:0001228">
    <property type="term" value="F:DNA-binding transcription activator activity, RNA polymerase II-specific"/>
    <property type="evidence" value="ECO:0007669"/>
    <property type="project" value="TreeGrafter"/>
</dbReference>
<evidence type="ECO:0000313" key="10">
    <source>
        <dbReference type="Proteomes" id="UP001150238"/>
    </source>
</evidence>
<protein>
    <recommendedName>
        <fullName evidence="8">BZIP domain-containing protein</fullName>
    </recommendedName>
</protein>